<evidence type="ECO:0000313" key="6">
    <source>
        <dbReference type="EMBL" id="RVW09306.1"/>
    </source>
</evidence>
<dbReference type="EMBL" id="RKLP01000005">
    <property type="protein sequence ID" value="RVW09306.1"/>
    <property type="molecule type" value="Genomic_DNA"/>
</dbReference>
<dbReference type="PANTHER" id="PTHR44688">
    <property type="entry name" value="DNA-BINDING TRANSCRIPTIONAL ACTIVATOR DEVR_DOSR"/>
    <property type="match status" value="1"/>
</dbReference>
<dbReference type="OrthoDB" id="4811808at2"/>
<gene>
    <name evidence="6" type="ORF">EGT67_10905</name>
</gene>
<feature type="domain" description="HTH luxR-type" evidence="5">
    <location>
        <begin position="769"/>
        <end position="834"/>
    </location>
</feature>
<comment type="caution">
    <text evidence="6">The sequence shown here is derived from an EMBL/GenBank/DDBJ whole genome shotgun (WGS) entry which is preliminary data.</text>
</comment>
<dbReference type="SUPFAM" id="SSF52540">
    <property type="entry name" value="P-loop containing nucleoside triphosphate hydrolases"/>
    <property type="match status" value="1"/>
</dbReference>
<feature type="region of interest" description="Disordered" evidence="4">
    <location>
        <begin position="755"/>
        <end position="776"/>
    </location>
</feature>
<dbReference type="Gene3D" id="1.10.10.10">
    <property type="entry name" value="Winged helix-like DNA-binding domain superfamily/Winged helix DNA-binding domain"/>
    <property type="match status" value="1"/>
</dbReference>
<evidence type="ECO:0000256" key="2">
    <source>
        <dbReference type="ARBA" id="ARBA00023125"/>
    </source>
</evidence>
<evidence type="ECO:0000256" key="3">
    <source>
        <dbReference type="ARBA" id="ARBA00023163"/>
    </source>
</evidence>
<dbReference type="GO" id="GO:0003677">
    <property type="term" value="F:DNA binding"/>
    <property type="evidence" value="ECO:0007669"/>
    <property type="project" value="UniProtKB-KW"/>
</dbReference>
<dbReference type="InterPro" id="IPR016032">
    <property type="entry name" value="Sig_transdc_resp-reg_C-effctor"/>
</dbReference>
<reference evidence="6 7" key="1">
    <citation type="submission" date="2018-11" db="EMBL/GenBank/DDBJ databases">
        <title>Rhodococcus spongicola sp. nov. and Rhodococcus xishaensis sp. nov. from marine sponges.</title>
        <authorList>
            <person name="Li L."/>
            <person name="Lin H.W."/>
        </authorList>
    </citation>
    <scope>NUCLEOTIDE SEQUENCE [LARGE SCALE GENOMIC DNA]</scope>
    <source>
        <strain evidence="6 7">CCTCC AB2014297</strain>
    </source>
</reference>
<dbReference type="AlphaFoldDB" id="A0A438BE85"/>
<evidence type="ECO:0000313" key="7">
    <source>
        <dbReference type="Proteomes" id="UP000286208"/>
    </source>
</evidence>
<keyword evidence="7" id="KW-1185">Reference proteome</keyword>
<evidence type="ECO:0000256" key="1">
    <source>
        <dbReference type="ARBA" id="ARBA00023015"/>
    </source>
</evidence>
<dbReference type="InterPro" id="IPR027417">
    <property type="entry name" value="P-loop_NTPase"/>
</dbReference>
<keyword evidence="2" id="KW-0238">DNA-binding</keyword>
<protein>
    <submittedName>
        <fullName evidence="6">LuxR family transcriptional regulator</fullName>
    </submittedName>
</protein>
<name>A0A438BE85_9NOCA</name>
<dbReference type="PRINTS" id="PR00038">
    <property type="entry name" value="HTHLUXR"/>
</dbReference>
<keyword evidence="3" id="KW-0804">Transcription</keyword>
<evidence type="ECO:0000259" key="5">
    <source>
        <dbReference type="PROSITE" id="PS50043"/>
    </source>
</evidence>
<sequence>MRTLGAGASAAPFGDSPSDPALAGVPGGRDLAEALTSRADGCVLVRGNSGSGKSLLLASARNMLSTRADRVHATVDAALLDSGPLVLDGAHALPDAELVALRRLVQRGNRTVVVATEPRPHRTPLCDLVTGMQARGPVIDLRPLTPSEVDERARRRGIALAPDLTRSLHESTAGVLASIDAGLDAAESSDCDENAIHAAVASHLHDALRHLDTDMLAALSLCAFGFGMDSTDLATVLQLTPEAGLDLTDRVRASAFVPRANTAAPAVRPLVGAALGVTRLRELQAGVLTARLDAGTLDAQAALMLAEAGLEDRRLAQFLCTCAESENPVRAAELLAAAVRAGADADCVALRRSEASALAGDLDTAEALTDSMIDRAAALEPVELASAVRISAGIAAYRGAVERSADLYEWLGPERVGADAAIAATVLLAAGRPESAAGHLAAGRQGPPTSGAAGVALLAEGLSQSIADSGALAMNSLTRAMSLLNTSAHARLLPDSATAVTALLCLHSGELAHADSVLRRALESDPPASIARTRHLVLSAWTAMIGGDLIAAASIVDALPTDSPLHAREALFVHGLRVGLARRNGDVGALQREWSVAQPVVAGYSVDLFSLLPLGELWLAAVRVGDVPRIAHLIAQAQELLSRLGEPALWGAALHWYGVQAAILGDNPAQLLPHARALAAAAAVSAYSAGLAAAGRVWLRVLREEADASEVESAARELERIGLPWDGARLAGEAALRVSDTRGATTLLQVARSLRDTTAPQPTGESAAPDASGGTLTEREADVAGLLLLGLTHREIGARLYIAPKTVEHHVARIRRRLGANSRSELLSMLRALGYGGAESSAS</sequence>
<dbReference type="Proteomes" id="UP000286208">
    <property type="component" value="Unassembled WGS sequence"/>
</dbReference>
<dbReference type="InterPro" id="IPR036388">
    <property type="entry name" value="WH-like_DNA-bd_sf"/>
</dbReference>
<dbReference type="RefSeq" id="WP_127916105.1">
    <property type="nucleotide sequence ID" value="NZ_RKLP01000005.1"/>
</dbReference>
<dbReference type="GO" id="GO:0006355">
    <property type="term" value="P:regulation of DNA-templated transcription"/>
    <property type="evidence" value="ECO:0007669"/>
    <property type="project" value="InterPro"/>
</dbReference>
<feature type="region of interest" description="Disordered" evidence="4">
    <location>
        <begin position="1"/>
        <end position="25"/>
    </location>
</feature>
<organism evidence="6 7">
    <name type="scientific">Prescottella agglutinans</name>
    <dbReference type="NCBI Taxonomy" id="1644129"/>
    <lineage>
        <taxon>Bacteria</taxon>
        <taxon>Bacillati</taxon>
        <taxon>Actinomycetota</taxon>
        <taxon>Actinomycetes</taxon>
        <taxon>Mycobacteriales</taxon>
        <taxon>Nocardiaceae</taxon>
        <taxon>Prescottella</taxon>
    </lineage>
</organism>
<dbReference type="InterPro" id="IPR000792">
    <property type="entry name" value="Tscrpt_reg_LuxR_C"/>
</dbReference>
<dbReference type="PROSITE" id="PS50043">
    <property type="entry name" value="HTH_LUXR_2"/>
    <property type="match status" value="1"/>
</dbReference>
<dbReference type="CDD" id="cd06170">
    <property type="entry name" value="LuxR_C_like"/>
    <property type="match status" value="1"/>
</dbReference>
<proteinExistence type="predicted"/>
<dbReference type="SUPFAM" id="SSF46894">
    <property type="entry name" value="C-terminal effector domain of the bipartite response regulators"/>
    <property type="match status" value="1"/>
</dbReference>
<dbReference type="SMART" id="SM00421">
    <property type="entry name" value="HTH_LUXR"/>
    <property type="match status" value="1"/>
</dbReference>
<keyword evidence="1" id="KW-0805">Transcription regulation</keyword>
<evidence type="ECO:0000256" key="4">
    <source>
        <dbReference type="SAM" id="MobiDB-lite"/>
    </source>
</evidence>
<accession>A0A438BE85</accession>
<dbReference type="PANTHER" id="PTHR44688:SF16">
    <property type="entry name" value="DNA-BINDING TRANSCRIPTIONAL ACTIVATOR DEVR_DOSR"/>
    <property type="match status" value="1"/>
</dbReference>
<dbReference type="Pfam" id="PF00196">
    <property type="entry name" value="GerE"/>
    <property type="match status" value="1"/>
</dbReference>